<feature type="domain" description="Peptidase S9 prolyl oligopeptidase catalytic" evidence="6">
    <location>
        <begin position="503"/>
        <end position="717"/>
    </location>
</feature>
<dbReference type="InterPro" id="IPR029058">
    <property type="entry name" value="AB_hydrolase_fold"/>
</dbReference>
<dbReference type="Proteomes" id="UP000727456">
    <property type="component" value="Unassembled WGS sequence"/>
</dbReference>
<keyword evidence="3 8" id="KW-0378">Hydrolase</keyword>
<dbReference type="InterPro" id="IPR023302">
    <property type="entry name" value="Pept_S9A_N"/>
</dbReference>
<comment type="caution">
    <text evidence="8">The sequence shown here is derived from an EMBL/GenBank/DDBJ whole genome shotgun (WGS) entry which is preliminary data.</text>
</comment>
<dbReference type="RefSeq" id="WP_167072238.1">
    <property type="nucleotide sequence ID" value="NZ_JAAOZC010000002.1"/>
</dbReference>
<dbReference type="InterPro" id="IPR051543">
    <property type="entry name" value="Serine_Peptidase_S9A"/>
</dbReference>
<evidence type="ECO:0000256" key="4">
    <source>
        <dbReference type="ARBA" id="ARBA00022825"/>
    </source>
</evidence>
<dbReference type="Pfam" id="PF00326">
    <property type="entry name" value="Peptidase_S9"/>
    <property type="match status" value="1"/>
</dbReference>
<dbReference type="PANTHER" id="PTHR11757:SF19">
    <property type="entry name" value="PROLYL ENDOPEPTIDASE-LIKE"/>
    <property type="match status" value="1"/>
</dbReference>
<name>A0ABX0TT93_9SPHN</name>
<protein>
    <submittedName>
        <fullName evidence="8">Oligopeptidase B</fullName>
        <ecNumber evidence="8">3.4.21.83</ecNumber>
    </submittedName>
</protein>
<feature type="domain" description="Peptidase S9A N-terminal" evidence="7">
    <location>
        <begin position="7"/>
        <end position="443"/>
    </location>
</feature>
<organism evidence="8 9">
    <name type="scientific">Sphingomonas vulcanisoli</name>
    <dbReference type="NCBI Taxonomy" id="1658060"/>
    <lineage>
        <taxon>Bacteria</taxon>
        <taxon>Pseudomonadati</taxon>
        <taxon>Pseudomonadota</taxon>
        <taxon>Alphaproteobacteria</taxon>
        <taxon>Sphingomonadales</taxon>
        <taxon>Sphingomonadaceae</taxon>
        <taxon>Sphingomonas</taxon>
    </lineage>
</organism>
<proteinExistence type="inferred from homology"/>
<feature type="region of interest" description="Disordered" evidence="5">
    <location>
        <begin position="368"/>
        <end position="388"/>
    </location>
</feature>
<dbReference type="InterPro" id="IPR002470">
    <property type="entry name" value="Peptidase_S9A"/>
</dbReference>
<dbReference type="Gene3D" id="2.130.10.120">
    <property type="entry name" value="Prolyl oligopeptidase, N-terminal domain"/>
    <property type="match status" value="2"/>
</dbReference>
<evidence type="ECO:0000313" key="8">
    <source>
        <dbReference type="EMBL" id="NIJ07369.1"/>
    </source>
</evidence>
<evidence type="ECO:0000256" key="5">
    <source>
        <dbReference type="SAM" id="MobiDB-lite"/>
    </source>
</evidence>
<keyword evidence="2" id="KW-0645">Protease</keyword>
<keyword evidence="9" id="KW-1185">Reference proteome</keyword>
<dbReference type="Pfam" id="PF02897">
    <property type="entry name" value="Peptidase_S9_N"/>
    <property type="match status" value="1"/>
</dbReference>
<dbReference type="GO" id="GO:0004252">
    <property type="term" value="F:serine-type endopeptidase activity"/>
    <property type="evidence" value="ECO:0007669"/>
    <property type="project" value="UniProtKB-EC"/>
</dbReference>
<dbReference type="InterPro" id="IPR001375">
    <property type="entry name" value="Peptidase_S9_cat"/>
</dbReference>
<accession>A0ABX0TT93</accession>
<gene>
    <name evidence="8" type="ORF">FHS31_000965</name>
</gene>
<keyword evidence="4" id="KW-0720">Serine protease</keyword>
<evidence type="ECO:0000259" key="6">
    <source>
        <dbReference type="Pfam" id="PF00326"/>
    </source>
</evidence>
<evidence type="ECO:0000256" key="1">
    <source>
        <dbReference type="ARBA" id="ARBA00005228"/>
    </source>
</evidence>
<dbReference type="PANTHER" id="PTHR11757">
    <property type="entry name" value="PROTEASE FAMILY S9A OLIGOPEPTIDASE"/>
    <property type="match status" value="1"/>
</dbReference>
<dbReference type="SUPFAM" id="SSF50993">
    <property type="entry name" value="Peptidase/esterase 'gauge' domain"/>
    <property type="match status" value="1"/>
</dbReference>
<reference evidence="8 9" key="1">
    <citation type="submission" date="2020-03" db="EMBL/GenBank/DDBJ databases">
        <title>Genomic Encyclopedia of Type Strains, Phase III (KMG-III): the genomes of soil and plant-associated and newly described type strains.</title>
        <authorList>
            <person name="Whitman W."/>
        </authorList>
    </citation>
    <scope>NUCLEOTIDE SEQUENCE [LARGE SCALE GENOMIC DNA]</scope>
    <source>
        <strain evidence="8 9">CECT 8804</strain>
    </source>
</reference>
<evidence type="ECO:0000256" key="3">
    <source>
        <dbReference type="ARBA" id="ARBA00022801"/>
    </source>
</evidence>
<evidence type="ECO:0000256" key="2">
    <source>
        <dbReference type="ARBA" id="ARBA00022670"/>
    </source>
</evidence>
<sequence length="725" mass="79227">MTLPPPPIAATKPHSTTAHGHTIDDPWAWLRDPGYPEVTDEAVLAYLREENAYFDAAMQPHDALVETIFQEMKGRLKEDDSSVPQREGDWLYWWAYKPGGQYPLHWRKPVGGSAETLILDEEAESEGKAYWRVAALEVSPDGRLMAWSVDESGAERFTLRIRDLATGADIETVSTVTNGNVAWSADGAVLLYTEVNDNWRSYIAKAHSLGGDPATDKALYEEADEGFRVAVGATRDKAWLQIATGDNQTSEVRLIPAADPFAEPILVSPRQVKRQYAVDSAHGRLWILTNDDHINFRLATADPAAPGAWQTVIAGSDRTYLTGHACFARHVVLSARIEGLDQLILREWGGYAKAPPLQGRGLGWGLSSAATPAELPHPNPSPEGEGLGEEHAVAFPEASYSAGLGNNPEFDQPAYRLSYSSMVTPGTVFDYHPEERRLETLKVQEVPSGYDASLYATERLMAPARDGKAIPVSIVYRKGFPRDGSGKLFLYAYGAYGHAIPPSFSSGRLSLLDRGWAFAIAHIRGGDDLGYDWYLQGKAETRWNTFRDFSDAARGLIAAGFSSPGKIAINGGSAGGELMGVVANTDAHLWGAIVADVPFVDVLNTMQDAGLPLTPGEWPEWGNPITDKAAFELLWCYSPYENVAAQPYPPMLITGGLNDPRVTYWEPAKWAARLRATKTDPNLLLLKINMGAGHGGKSGRYEALRERAESYAFVITQVDPSPVSD</sequence>
<dbReference type="PRINTS" id="PR00862">
    <property type="entry name" value="PROLIGOPTASE"/>
</dbReference>
<evidence type="ECO:0000313" key="9">
    <source>
        <dbReference type="Proteomes" id="UP000727456"/>
    </source>
</evidence>
<dbReference type="EMBL" id="JAAOZC010000002">
    <property type="protein sequence ID" value="NIJ07369.1"/>
    <property type="molecule type" value="Genomic_DNA"/>
</dbReference>
<evidence type="ECO:0000259" key="7">
    <source>
        <dbReference type="Pfam" id="PF02897"/>
    </source>
</evidence>
<dbReference type="SUPFAM" id="SSF53474">
    <property type="entry name" value="alpha/beta-Hydrolases"/>
    <property type="match status" value="1"/>
</dbReference>
<dbReference type="EC" id="3.4.21.83" evidence="8"/>
<dbReference type="Gene3D" id="3.40.50.1820">
    <property type="entry name" value="alpha/beta hydrolase"/>
    <property type="match status" value="1"/>
</dbReference>
<comment type="similarity">
    <text evidence="1">Belongs to the peptidase S9A family.</text>
</comment>